<feature type="transmembrane region" description="Helical" evidence="1">
    <location>
        <begin position="68"/>
        <end position="90"/>
    </location>
</feature>
<evidence type="ECO:0000313" key="2">
    <source>
        <dbReference type="EMBL" id="KRM46078.1"/>
    </source>
</evidence>
<keyword evidence="1" id="KW-0812">Transmembrane</keyword>
<evidence type="ECO:0000256" key="1">
    <source>
        <dbReference type="SAM" id="Phobius"/>
    </source>
</evidence>
<dbReference type="AlphaFoldDB" id="A0A0R1YU21"/>
<gene>
    <name evidence="2" type="ORF">FC51_GL000527</name>
</gene>
<sequence>MKKDKQETNLIIRKRSSIFKRLERFIFLVMLWAMTIYIIYVNICFLLNAYSDTLVSDYLFLNLSYYAYARFAMLVLVMVGFMTVFGWLRIKKLEREAKRHEQDKS</sequence>
<feature type="transmembrane region" description="Helical" evidence="1">
    <location>
        <begin position="25"/>
        <end position="48"/>
    </location>
</feature>
<keyword evidence="1" id="KW-0472">Membrane</keyword>
<dbReference type="RefSeq" id="WP_057909590.1">
    <property type="nucleotide sequence ID" value="NZ_AZGK01000010.1"/>
</dbReference>
<accession>A0A0R1YU21</accession>
<proteinExistence type="predicted"/>
<name>A0A0R1YU21_9LACO</name>
<dbReference type="PATRIC" id="fig|1423784.4.peg.521"/>
<protein>
    <submittedName>
        <fullName evidence="2">Uncharacterized protein</fullName>
    </submittedName>
</protein>
<reference evidence="2 3" key="1">
    <citation type="journal article" date="2015" name="Genome Announc.">
        <title>Expanding the biotechnology potential of lactobacilli through comparative genomics of 213 strains and associated genera.</title>
        <authorList>
            <person name="Sun Z."/>
            <person name="Harris H.M."/>
            <person name="McCann A."/>
            <person name="Guo C."/>
            <person name="Argimon S."/>
            <person name="Zhang W."/>
            <person name="Yang X."/>
            <person name="Jeffery I.B."/>
            <person name="Cooney J.C."/>
            <person name="Kagawa T.F."/>
            <person name="Liu W."/>
            <person name="Song Y."/>
            <person name="Salvetti E."/>
            <person name="Wrobel A."/>
            <person name="Rasinkangas P."/>
            <person name="Parkhill J."/>
            <person name="Rea M.C."/>
            <person name="O'Sullivan O."/>
            <person name="Ritari J."/>
            <person name="Douillard F.P."/>
            <person name="Paul Ross R."/>
            <person name="Yang R."/>
            <person name="Briner A.E."/>
            <person name="Felis G.E."/>
            <person name="de Vos W.M."/>
            <person name="Barrangou R."/>
            <person name="Klaenhammer T.R."/>
            <person name="Caufield P.W."/>
            <person name="Cui Y."/>
            <person name="Zhang H."/>
            <person name="O'Toole P.W."/>
        </authorList>
    </citation>
    <scope>NUCLEOTIDE SEQUENCE [LARGE SCALE GENOMIC DNA]</scope>
    <source>
        <strain evidence="2 3">DSM 5707</strain>
    </source>
</reference>
<keyword evidence="1" id="KW-1133">Transmembrane helix</keyword>
<dbReference type="GeneID" id="69802602"/>
<organism evidence="2 3">
    <name type="scientific">Lentilactobacillus parabuchneri DSM 5707 = NBRC 107865</name>
    <dbReference type="NCBI Taxonomy" id="1423784"/>
    <lineage>
        <taxon>Bacteria</taxon>
        <taxon>Bacillati</taxon>
        <taxon>Bacillota</taxon>
        <taxon>Bacilli</taxon>
        <taxon>Lactobacillales</taxon>
        <taxon>Lactobacillaceae</taxon>
        <taxon>Lentilactobacillus</taxon>
    </lineage>
</organism>
<evidence type="ECO:0000313" key="3">
    <source>
        <dbReference type="Proteomes" id="UP000051957"/>
    </source>
</evidence>
<dbReference type="Proteomes" id="UP000051957">
    <property type="component" value="Unassembled WGS sequence"/>
</dbReference>
<dbReference type="EMBL" id="AZGK01000010">
    <property type="protein sequence ID" value="KRM46078.1"/>
    <property type="molecule type" value="Genomic_DNA"/>
</dbReference>
<comment type="caution">
    <text evidence="2">The sequence shown here is derived from an EMBL/GenBank/DDBJ whole genome shotgun (WGS) entry which is preliminary data.</text>
</comment>